<keyword evidence="2" id="KW-1185">Reference proteome</keyword>
<gene>
    <name evidence="1" type="ORF">SAMN02745225_01457</name>
</gene>
<organism evidence="1 2">
    <name type="scientific">Ferrithrix thermotolerans DSM 19514</name>
    <dbReference type="NCBI Taxonomy" id="1121881"/>
    <lineage>
        <taxon>Bacteria</taxon>
        <taxon>Bacillati</taxon>
        <taxon>Actinomycetota</taxon>
        <taxon>Acidimicrobiia</taxon>
        <taxon>Acidimicrobiales</taxon>
        <taxon>Acidimicrobiaceae</taxon>
        <taxon>Ferrithrix</taxon>
    </lineage>
</organism>
<sequence length="91" mass="10065">MRGSACVFDMHGLGSLNNGFGTKCDRPLANILPVAAEEIREVSSKELSCLVVLYHATRSVRTSSLTLVRRAYRAIKPWTHRVAMAKWSTSS</sequence>
<evidence type="ECO:0000313" key="2">
    <source>
        <dbReference type="Proteomes" id="UP000184295"/>
    </source>
</evidence>
<proteinExistence type="predicted"/>
<protein>
    <submittedName>
        <fullName evidence="1">Uncharacterized protein</fullName>
    </submittedName>
</protein>
<reference evidence="2" key="1">
    <citation type="submission" date="2016-11" db="EMBL/GenBank/DDBJ databases">
        <authorList>
            <person name="Varghese N."/>
            <person name="Submissions S."/>
        </authorList>
    </citation>
    <scope>NUCLEOTIDE SEQUENCE [LARGE SCALE GENOMIC DNA]</scope>
    <source>
        <strain evidence="2">DSM 19514</strain>
    </source>
</reference>
<dbReference type="AlphaFoldDB" id="A0A1M4VWY7"/>
<name>A0A1M4VWY7_9ACTN</name>
<evidence type="ECO:0000313" key="1">
    <source>
        <dbReference type="EMBL" id="SHE73420.1"/>
    </source>
</evidence>
<dbReference type="Proteomes" id="UP000184295">
    <property type="component" value="Unassembled WGS sequence"/>
</dbReference>
<dbReference type="EMBL" id="FQUL01000020">
    <property type="protein sequence ID" value="SHE73420.1"/>
    <property type="molecule type" value="Genomic_DNA"/>
</dbReference>
<accession>A0A1M4VWY7</accession>